<evidence type="ECO:0000256" key="3">
    <source>
        <dbReference type="ARBA" id="ARBA00024226"/>
    </source>
</evidence>
<dbReference type="EC" id="1.2.1.3" evidence="3"/>
<dbReference type="CDD" id="cd07138">
    <property type="entry name" value="ALDH_CddD_SSP0762"/>
    <property type="match status" value="1"/>
</dbReference>
<dbReference type="InterPro" id="IPR016160">
    <property type="entry name" value="Ald_DH_CS_CYS"/>
</dbReference>
<evidence type="ECO:0000256" key="5">
    <source>
        <dbReference type="PROSITE-ProRule" id="PRU10007"/>
    </source>
</evidence>
<evidence type="ECO:0000256" key="2">
    <source>
        <dbReference type="ARBA" id="ARBA00023002"/>
    </source>
</evidence>
<dbReference type="Pfam" id="PF00171">
    <property type="entry name" value="Aldedh"/>
    <property type="match status" value="1"/>
</dbReference>
<comment type="catalytic activity">
    <reaction evidence="4">
        <text>an aldehyde + NAD(+) + H2O = a carboxylate + NADH + 2 H(+)</text>
        <dbReference type="Rhea" id="RHEA:16185"/>
        <dbReference type="ChEBI" id="CHEBI:15377"/>
        <dbReference type="ChEBI" id="CHEBI:15378"/>
        <dbReference type="ChEBI" id="CHEBI:17478"/>
        <dbReference type="ChEBI" id="CHEBI:29067"/>
        <dbReference type="ChEBI" id="CHEBI:57540"/>
        <dbReference type="ChEBI" id="CHEBI:57945"/>
        <dbReference type="EC" id="1.2.1.3"/>
    </reaction>
</comment>
<proteinExistence type="inferred from homology"/>
<gene>
    <name evidence="9" type="ORF">KOI35_32120</name>
</gene>
<reference evidence="9 10" key="1">
    <citation type="submission" date="2021-06" db="EMBL/GenBank/DDBJ databases">
        <title>Actinoplanes lichenicola sp. nov., and Actinoplanes ovalisporus sp. nov., isolated from lichen in Thailand.</title>
        <authorList>
            <person name="Saeng-In P."/>
            <person name="Kanchanasin P."/>
            <person name="Yuki M."/>
            <person name="Kudo T."/>
            <person name="Ohkuma M."/>
            <person name="Phongsopitanun W."/>
            <person name="Tanasupawat S."/>
        </authorList>
    </citation>
    <scope>NUCLEOTIDE SEQUENCE [LARGE SCALE GENOMIC DNA]</scope>
    <source>
        <strain evidence="9 10">NBRC 110975</strain>
    </source>
</reference>
<sequence>MTTYSRLYHWIDGKQVAPASDGVIDLINPTTEQLLGRVPAGTAEDVDRAVRVAVAAFPAWSATTPADRAAVLARAVEGMERQGKALAETITAEVGAPDKISLSAQVGFPLNVLKSHVDILRTFTWDDHIANSLILKEAVGVVGAISPWNFPIQLVMAKLAPALAAGCTIVLKPSEYTPLTAYMLAEIFQEAGLPDGVFNIVCGTGPVVGEAISRHPLVNMVSMTGSTRAGRQVFAAASETVKRMHLELGGKSASLILPDADFEKAVRTTVDQAYFNSGQACLAWSRMLVPDDRMSEAAEIAADQAAQYRSGDPASSDTDLGPQQNRACFDRVQEYIGGAIDSDAKLVAGGLGRPDGIDRGWFVKPTVFAGVKPGDRIAQEEVFGPVMSILGYDTPDEGVAIANDSIFGLHGAVWAADEQAALPYVKQLRTGRIDVNGAKTNLVSPFGGYKQSGFGRELGVYGFEAYLEIKSVQLAGDDTGGLEAGIRVREEQG</sequence>
<evidence type="ECO:0000259" key="8">
    <source>
        <dbReference type="Pfam" id="PF00171"/>
    </source>
</evidence>
<dbReference type="PROSITE" id="PS00070">
    <property type="entry name" value="ALDEHYDE_DEHYDR_CYS"/>
    <property type="match status" value="1"/>
</dbReference>
<evidence type="ECO:0000256" key="7">
    <source>
        <dbReference type="SAM" id="MobiDB-lite"/>
    </source>
</evidence>
<dbReference type="InterPro" id="IPR016162">
    <property type="entry name" value="Ald_DH_N"/>
</dbReference>
<dbReference type="InterPro" id="IPR029510">
    <property type="entry name" value="Ald_DH_CS_GLU"/>
</dbReference>
<evidence type="ECO:0000256" key="1">
    <source>
        <dbReference type="ARBA" id="ARBA00009986"/>
    </source>
</evidence>
<dbReference type="PANTHER" id="PTHR42804">
    <property type="entry name" value="ALDEHYDE DEHYDROGENASE"/>
    <property type="match status" value="1"/>
</dbReference>
<protein>
    <recommendedName>
        <fullName evidence="3">aldehyde dehydrogenase (NAD(+))</fullName>
        <ecNumber evidence="3">1.2.1.3</ecNumber>
    </recommendedName>
</protein>
<feature type="domain" description="Aldehyde dehydrogenase" evidence="8">
    <location>
        <begin position="22"/>
        <end position="472"/>
    </location>
</feature>
<dbReference type="Gene3D" id="3.40.309.10">
    <property type="entry name" value="Aldehyde Dehydrogenase, Chain A, domain 2"/>
    <property type="match status" value="1"/>
</dbReference>
<dbReference type="SUPFAM" id="SSF53720">
    <property type="entry name" value="ALDH-like"/>
    <property type="match status" value="1"/>
</dbReference>
<comment type="caution">
    <text evidence="9">The sequence shown here is derived from an EMBL/GenBank/DDBJ whole genome shotgun (WGS) entry which is preliminary data.</text>
</comment>
<feature type="region of interest" description="Disordered" evidence="7">
    <location>
        <begin position="304"/>
        <end position="323"/>
    </location>
</feature>
<dbReference type="InterPro" id="IPR016163">
    <property type="entry name" value="Ald_DH_C"/>
</dbReference>
<keyword evidence="2 6" id="KW-0560">Oxidoreductase</keyword>
<dbReference type="InterPro" id="IPR016161">
    <property type="entry name" value="Ald_DH/histidinol_DH"/>
</dbReference>
<keyword evidence="10" id="KW-1185">Reference proteome</keyword>
<name>A0ABS5YXQ7_9ACTN</name>
<evidence type="ECO:0000256" key="4">
    <source>
        <dbReference type="ARBA" id="ARBA00049194"/>
    </source>
</evidence>
<evidence type="ECO:0000313" key="9">
    <source>
        <dbReference type="EMBL" id="MBU2668168.1"/>
    </source>
</evidence>
<dbReference type="InterPro" id="IPR015590">
    <property type="entry name" value="Aldehyde_DH_dom"/>
</dbReference>
<organism evidence="9 10">
    <name type="scientific">Paractinoplanes bogorensis</name>
    <dbReference type="NCBI Taxonomy" id="1610840"/>
    <lineage>
        <taxon>Bacteria</taxon>
        <taxon>Bacillati</taxon>
        <taxon>Actinomycetota</taxon>
        <taxon>Actinomycetes</taxon>
        <taxon>Micromonosporales</taxon>
        <taxon>Micromonosporaceae</taxon>
        <taxon>Paractinoplanes</taxon>
    </lineage>
</organism>
<comment type="similarity">
    <text evidence="1 6">Belongs to the aldehyde dehydrogenase family.</text>
</comment>
<feature type="active site" evidence="5">
    <location>
        <position position="247"/>
    </location>
</feature>
<dbReference type="Proteomes" id="UP001519654">
    <property type="component" value="Unassembled WGS sequence"/>
</dbReference>
<dbReference type="EMBL" id="JAHKKG010000010">
    <property type="protein sequence ID" value="MBU2668168.1"/>
    <property type="molecule type" value="Genomic_DNA"/>
</dbReference>
<dbReference type="PANTHER" id="PTHR42804:SF1">
    <property type="entry name" value="ALDEHYDE DEHYDROGENASE-RELATED"/>
    <property type="match status" value="1"/>
</dbReference>
<accession>A0ABS5YXQ7</accession>
<evidence type="ECO:0000256" key="6">
    <source>
        <dbReference type="RuleBase" id="RU003345"/>
    </source>
</evidence>
<evidence type="ECO:0000313" key="10">
    <source>
        <dbReference type="Proteomes" id="UP001519654"/>
    </source>
</evidence>
<feature type="compositionally biased region" description="Polar residues" evidence="7">
    <location>
        <begin position="313"/>
        <end position="323"/>
    </location>
</feature>
<dbReference type="Gene3D" id="3.40.605.10">
    <property type="entry name" value="Aldehyde Dehydrogenase, Chain A, domain 1"/>
    <property type="match status" value="1"/>
</dbReference>
<dbReference type="PROSITE" id="PS00687">
    <property type="entry name" value="ALDEHYDE_DEHYDR_GLU"/>
    <property type="match status" value="1"/>
</dbReference>
<dbReference type="RefSeq" id="WP_215792412.1">
    <property type="nucleotide sequence ID" value="NZ_JAHKKG010000010.1"/>
</dbReference>